<dbReference type="PRINTS" id="PR00040">
    <property type="entry name" value="HTHMERR"/>
</dbReference>
<evidence type="ECO:0000313" key="7">
    <source>
        <dbReference type="Proteomes" id="UP000236311"/>
    </source>
</evidence>
<protein>
    <submittedName>
        <fullName evidence="6">HTH-type transcriptional activator mta</fullName>
    </submittedName>
</protein>
<dbReference type="SUPFAM" id="SSF89082">
    <property type="entry name" value="Antibiotic binding domain of TipA-like multidrug resistance regulators"/>
    <property type="match status" value="1"/>
</dbReference>
<organism evidence="6 7">
    <name type="scientific">Acetatifactor muris</name>
    <dbReference type="NCBI Taxonomy" id="879566"/>
    <lineage>
        <taxon>Bacteria</taxon>
        <taxon>Bacillati</taxon>
        <taxon>Bacillota</taxon>
        <taxon>Clostridia</taxon>
        <taxon>Lachnospirales</taxon>
        <taxon>Lachnospiraceae</taxon>
        <taxon>Acetatifactor</taxon>
    </lineage>
</organism>
<dbReference type="InterPro" id="IPR009061">
    <property type="entry name" value="DNA-bd_dom_put_sf"/>
</dbReference>
<dbReference type="GO" id="GO:0003700">
    <property type="term" value="F:DNA-binding transcription factor activity"/>
    <property type="evidence" value="ECO:0007669"/>
    <property type="project" value="InterPro"/>
</dbReference>
<dbReference type="InterPro" id="IPR012925">
    <property type="entry name" value="TipAS_dom"/>
</dbReference>
<keyword evidence="7" id="KW-1185">Reference proteome</keyword>
<dbReference type="PANTHER" id="PTHR30204">
    <property type="entry name" value="REDOX-CYCLING DRUG-SENSING TRANSCRIPTIONAL ACTIVATOR SOXR"/>
    <property type="match status" value="1"/>
</dbReference>
<keyword evidence="3" id="KW-0010">Activator</keyword>
<dbReference type="Gene3D" id="1.10.1660.10">
    <property type="match status" value="1"/>
</dbReference>
<keyword evidence="1" id="KW-0805">Transcription regulation</keyword>
<evidence type="ECO:0000259" key="5">
    <source>
        <dbReference type="PROSITE" id="PS50937"/>
    </source>
</evidence>
<dbReference type="SUPFAM" id="SSF46955">
    <property type="entry name" value="Putative DNA-binding domain"/>
    <property type="match status" value="1"/>
</dbReference>
<dbReference type="Pfam" id="PF07739">
    <property type="entry name" value="TipAS"/>
    <property type="match status" value="1"/>
</dbReference>
<dbReference type="Gene3D" id="1.10.490.50">
    <property type="entry name" value="Antibiotic binding domain of TipA-like multidrug resistance regulators"/>
    <property type="match status" value="1"/>
</dbReference>
<proteinExistence type="predicted"/>
<sequence length="242" mass="27946">MMTVNEVSRLTGVSIRTLQYYDKIGLLKPTGYTQAGYRLYDDTALETLQQILLFRELEFPLKEIKEMISRPDFDRNKALEQQITLLNMKKEHLENLIRYARDIRNGGVRTMDFSAFDTKKMDEYAKRAREQWGNTAEYQEFEEKSQGRTKEMELETAKEFMQLFAEFGELKQEEPGAEKAQKQVRKLQNYITEHFYTCSDEILLSLGQMYAGGGEFMANIDKAGGEGTAAFVAEAIRICCGK</sequence>
<feature type="domain" description="HTH merR-type" evidence="5">
    <location>
        <begin position="1"/>
        <end position="70"/>
    </location>
</feature>
<evidence type="ECO:0000256" key="3">
    <source>
        <dbReference type="ARBA" id="ARBA00023159"/>
    </source>
</evidence>
<dbReference type="Pfam" id="PF13411">
    <property type="entry name" value="MerR_1"/>
    <property type="match status" value="1"/>
</dbReference>
<dbReference type="InterPro" id="IPR000551">
    <property type="entry name" value="MerR-type_HTH_dom"/>
</dbReference>
<keyword evidence="4" id="KW-0804">Transcription</keyword>
<evidence type="ECO:0000256" key="2">
    <source>
        <dbReference type="ARBA" id="ARBA00023125"/>
    </source>
</evidence>
<dbReference type="InterPro" id="IPR036244">
    <property type="entry name" value="TipA-like_antibiotic-bd"/>
</dbReference>
<dbReference type="RefSeq" id="WP_103241186.1">
    <property type="nucleotide sequence ID" value="NZ_JANJZD010000032.1"/>
</dbReference>
<dbReference type="Proteomes" id="UP000236311">
    <property type="component" value="Unassembled WGS sequence"/>
</dbReference>
<dbReference type="CDD" id="cd01106">
    <property type="entry name" value="HTH_TipAL-Mta"/>
    <property type="match status" value="1"/>
</dbReference>
<gene>
    <name evidence="6" type="primary">mta_2</name>
    <name evidence="6" type="ORF">AMURIS_03923</name>
</gene>
<dbReference type="InterPro" id="IPR047057">
    <property type="entry name" value="MerR_fam"/>
</dbReference>
<dbReference type="GO" id="GO:0003677">
    <property type="term" value="F:DNA binding"/>
    <property type="evidence" value="ECO:0007669"/>
    <property type="project" value="UniProtKB-KW"/>
</dbReference>
<dbReference type="SMART" id="SM00422">
    <property type="entry name" value="HTH_MERR"/>
    <property type="match status" value="1"/>
</dbReference>
<evidence type="ECO:0000313" key="6">
    <source>
        <dbReference type="EMBL" id="SOY31188.1"/>
    </source>
</evidence>
<dbReference type="OrthoDB" id="9814833at2"/>
<reference evidence="6 7" key="1">
    <citation type="submission" date="2018-01" db="EMBL/GenBank/DDBJ databases">
        <authorList>
            <person name="Gaut B.S."/>
            <person name="Morton B.R."/>
            <person name="Clegg M.T."/>
            <person name="Duvall M.R."/>
        </authorList>
    </citation>
    <scope>NUCLEOTIDE SEQUENCE [LARGE SCALE GENOMIC DNA]</scope>
    <source>
        <strain evidence="6">GP69</strain>
    </source>
</reference>
<dbReference type="PROSITE" id="PS50937">
    <property type="entry name" value="HTH_MERR_2"/>
    <property type="match status" value="1"/>
</dbReference>
<name>A0A2K4ZL27_9FIRM</name>
<evidence type="ECO:0000256" key="4">
    <source>
        <dbReference type="ARBA" id="ARBA00023163"/>
    </source>
</evidence>
<keyword evidence="2" id="KW-0238">DNA-binding</keyword>
<dbReference type="PANTHER" id="PTHR30204:SF90">
    <property type="entry name" value="HTH-TYPE TRANSCRIPTIONAL ACTIVATOR MTA"/>
    <property type="match status" value="1"/>
</dbReference>
<dbReference type="EMBL" id="OFSM01000022">
    <property type="protein sequence ID" value="SOY31188.1"/>
    <property type="molecule type" value="Genomic_DNA"/>
</dbReference>
<evidence type="ECO:0000256" key="1">
    <source>
        <dbReference type="ARBA" id="ARBA00023015"/>
    </source>
</evidence>
<dbReference type="AlphaFoldDB" id="A0A2K4ZL27"/>
<accession>A0A2K4ZL27</accession>